<feature type="non-terminal residue" evidence="2">
    <location>
        <position position="167"/>
    </location>
</feature>
<feature type="compositionally biased region" description="Polar residues" evidence="1">
    <location>
        <begin position="54"/>
        <end position="72"/>
    </location>
</feature>
<dbReference type="Proteomes" id="UP001194580">
    <property type="component" value="Unassembled WGS sequence"/>
</dbReference>
<keyword evidence="3" id="KW-1185">Reference proteome</keyword>
<accession>A0AAD4D256</accession>
<comment type="caution">
    <text evidence="2">The sequence shown here is derived from an EMBL/GenBank/DDBJ whole genome shotgun (WGS) entry which is preliminary data.</text>
</comment>
<feature type="compositionally biased region" description="Low complexity" evidence="1">
    <location>
        <begin position="41"/>
        <end position="53"/>
    </location>
</feature>
<protein>
    <submittedName>
        <fullName evidence="2">Uncharacterized protein</fullName>
    </submittedName>
</protein>
<dbReference type="AlphaFoldDB" id="A0AAD4D256"/>
<proteinExistence type="predicted"/>
<evidence type="ECO:0000313" key="3">
    <source>
        <dbReference type="Proteomes" id="UP001194580"/>
    </source>
</evidence>
<organism evidence="2 3">
    <name type="scientific">Linnemannia exigua</name>
    <dbReference type="NCBI Taxonomy" id="604196"/>
    <lineage>
        <taxon>Eukaryota</taxon>
        <taxon>Fungi</taxon>
        <taxon>Fungi incertae sedis</taxon>
        <taxon>Mucoromycota</taxon>
        <taxon>Mortierellomycotina</taxon>
        <taxon>Mortierellomycetes</taxon>
        <taxon>Mortierellales</taxon>
        <taxon>Mortierellaceae</taxon>
        <taxon>Linnemannia</taxon>
    </lineage>
</organism>
<feature type="compositionally biased region" description="Polar residues" evidence="1">
    <location>
        <begin position="1"/>
        <end position="10"/>
    </location>
</feature>
<evidence type="ECO:0000313" key="2">
    <source>
        <dbReference type="EMBL" id="KAG0257392.1"/>
    </source>
</evidence>
<feature type="compositionally biased region" description="Polar residues" evidence="1">
    <location>
        <begin position="17"/>
        <end position="32"/>
    </location>
</feature>
<feature type="compositionally biased region" description="Low complexity" evidence="1">
    <location>
        <begin position="73"/>
        <end position="88"/>
    </location>
</feature>
<feature type="compositionally biased region" description="Polar residues" evidence="1">
    <location>
        <begin position="111"/>
        <end position="133"/>
    </location>
</feature>
<gene>
    <name evidence="2" type="ORF">BGZ95_005251</name>
</gene>
<feature type="region of interest" description="Disordered" evidence="1">
    <location>
        <begin position="1"/>
        <end position="139"/>
    </location>
</feature>
<sequence>QCHNMITTKPSQDKGATGNTPSPRPSASSLQTQDKEKQHRFSFFSRHSSSGGHTPTTDTSLARDTQSRTGSQHTNNSSNHGDNDSGSTASGRRRKRDRLRDFLRRSDRDTNTGQQQLSKSPSLPETSANSGIHDQSALHGIKETQARCVSFPHNGVQRLGGEVLPDH</sequence>
<evidence type="ECO:0000256" key="1">
    <source>
        <dbReference type="SAM" id="MobiDB-lite"/>
    </source>
</evidence>
<feature type="compositionally biased region" description="Basic and acidic residues" evidence="1">
    <location>
        <begin position="98"/>
        <end position="110"/>
    </location>
</feature>
<reference evidence="2" key="1">
    <citation type="journal article" date="2020" name="Fungal Divers.">
        <title>Resolving the Mortierellaceae phylogeny through synthesis of multi-gene phylogenetics and phylogenomics.</title>
        <authorList>
            <person name="Vandepol N."/>
            <person name="Liber J."/>
            <person name="Desiro A."/>
            <person name="Na H."/>
            <person name="Kennedy M."/>
            <person name="Barry K."/>
            <person name="Grigoriev I.V."/>
            <person name="Miller A.N."/>
            <person name="O'Donnell K."/>
            <person name="Stajich J.E."/>
            <person name="Bonito G."/>
        </authorList>
    </citation>
    <scope>NUCLEOTIDE SEQUENCE</scope>
    <source>
        <strain evidence="2">NRRL 28262</strain>
    </source>
</reference>
<dbReference type="EMBL" id="JAAAIL010002421">
    <property type="protein sequence ID" value="KAG0257392.1"/>
    <property type="molecule type" value="Genomic_DNA"/>
</dbReference>
<name>A0AAD4D256_9FUNG</name>